<evidence type="ECO:0000313" key="1">
    <source>
        <dbReference type="EMBL" id="BCE31113.1"/>
    </source>
</evidence>
<name>A0A810APK6_9BRAD</name>
<gene>
    <name evidence="1" type="ORF">XF2B_48820</name>
    <name evidence="2" type="ORF">XF6B_49040</name>
    <name evidence="3" type="ORF">XF8B_47330</name>
</gene>
<evidence type="ECO:0000313" key="3">
    <source>
        <dbReference type="EMBL" id="BCE74622.1"/>
    </source>
</evidence>
<protein>
    <submittedName>
        <fullName evidence="2">Uncharacterized protein</fullName>
    </submittedName>
</protein>
<dbReference type="AlphaFoldDB" id="A0A810APK6"/>
<sequence length="80" mass="8581">MTMSKYVSGSIPVSVTARLASPRMARTDPVMVGETAVTSGMASIWPRIFGHWSIEITRWLGRCTAASSISPAALRKGRAT</sequence>
<reference evidence="3" key="3">
    <citation type="submission" date="2020-05" db="EMBL/GenBank/DDBJ databases">
        <title>Complete genome sequence of Bradyrhizobium diazoefficiens XF8 isolated from soybean nodule.</title>
        <authorList>
            <person name="Noda R."/>
            <person name="Kakizaki K."/>
            <person name="Minamisawa K."/>
        </authorList>
    </citation>
    <scope>NUCLEOTIDE SEQUENCE</scope>
    <source>
        <strain evidence="3">XF8</strain>
    </source>
</reference>
<organism evidence="2">
    <name type="scientific">Bradyrhizobium diazoefficiens</name>
    <dbReference type="NCBI Taxonomy" id="1355477"/>
    <lineage>
        <taxon>Bacteria</taxon>
        <taxon>Pseudomonadati</taxon>
        <taxon>Pseudomonadota</taxon>
        <taxon>Alphaproteobacteria</taxon>
        <taxon>Hyphomicrobiales</taxon>
        <taxon>Nitrobacteraceae</taxon>
        <taxon>Bradyrhizobium</taxon>
    </lineage>
</organism>
<accession>A0A810APK6</accession>
<evidence type="ECO:0000313" key="2">
    <source>
        <dbReference type="EMBL" id="BCE66105.1"/>
    </source>
</evidence>
<dbReference type="EMBL" id="AP023096">
    <property type="protein sequence ID" value="BCE66105.1"/>
    <property type="molecule type" value="Genomic_DNA"/>
</dbReference>
<reference evidence="2" key="2">
    <citation type="submission" date="2020-05" db="EMBL/GenBank/DDBJ databases">
        <title>Complete genome sequence of Bradyrhizobium diazoefficiens XF6 isolated from soybean nodule.</title>
        <authorList>
            <person name="Noda R."/>
            <person name="Kakizaki K."/>
            <person name="Minamisawa K."/>
        </authorList>
    </citation>
    <scope>NUCLEOTIDE SEQUENCE</scope>
    <source>
        <strain evidence="2">XF6</strain>
    </source>
</reference>
<dbReference type="EMBL" id="AP023097">
    <property type="protein sequence ID" value="BCE74622.1"/>
    <property type="molecule type" value="Genomic_DNA"/>
</dbReference>
<reference evidence="1" key="1">
    <citation type="submission" date="2020-05" db="EMBL/GenBank/DDBJ databases">
        <title>Complete genome sequence of Bradyrhizobium diazoefficiens XF2 isolated from soybean nodule.</title>
        <authorList>
            <person name="Noda R."/>
            <person name="Kakizaki K."/>
            <person name="Minamisawa K."/>
        </authorList>
    </citation>
    <scope>NUCLEOTIDE SEQUENCE</scope>
    <source>
        <strain evidence="1">XF2</strain>
    </source>
</reference>
<dbReference type="EMBL" id="AP023092">
    <property type="protein sequence ID" value="BCE31113.1"/>
    <property type="molecule type" value="Genomic_DNA"/>
</dbReference>
<proteinExistence type="predicted"/>